<proteinExistence type="predicted"/>
<reference evidence="2" key="1">
    <citation type="journal article" date="2014" name="Front. Microbiol.">
        <title>High frequency of phylogenetically diverse reductive dehalogenase-homologous genes in deep subseafloor sedimentary metagenomes.</title>
        <authorList>
            <person name="Kawai M."/>
            <person name="Futagami T."/>
            <person name="Toyoda A."/>
            <person name="Takaki Y."/>
            <person name="Nishi S."/>
            <person name="Hori S."/>
            <person name="Arai W."/>
            <person name="Tsubouchi T."/>
            <person name="Morono Y."/>
            <person name="Uchiyama I."/>
            <person name="Ito T."/>
            <person name="Fujiyama A."/>
            <person name="Inagaki F."/>
            <person name="Takami H."/>
        </authorList>
    </citation>
    <scope>NUCLEOTIDE SEQUENCE</scope>
    <source>
        <strain evidence="2">Expedition CK06-06</strain>
    </source>
</reference>
<dbReference type="InterPro" id="IPR007742">
    <property type="entry name" value="NosD_dom"/>
</dbReference>
<dbReference type="EMBL" id="BARW01008748">
    <property type="protein sequence ID" value="GAI87084.1"/>
    <property type="molecule type" value="Genomic_DNA"/>
</dbReference>
<dbReference type="Pfam" id="PF05048">
    <property type="entry name" value="NosD"/>
    <property type="match status" value="1"/>
</dbReference>
<comment type="caution">
    <text evidence="2">The sequence shown here is derived from an EMBL/GenBank/DDBJ whole genome shotgun (WGS) entry which is preliminary data.</text>
</comment>
<name>X1U470_9ZZZZ</name>
<feature type="domain" description="Periplasmic copper-binding protein NosD beta helix" evidence="1">
    <location>
        <begin position="11"/>
        <end position="114"/>
    </location>
</feature>
<dbReference type="Gene3D" id="2.160.20.10">
    <property type="entry name" value="Single-stranded right-handed beta-helix, Pectin lyase-like"/>
    <property type="match status" value="1"/>
</dbReference>
<dbReference type="InterPro" id="IPR011050">
    <property type="entry name" value="Pectin_lyase_fold/virulence"/>
</dbReference>
<protein>
    <recommendedName>
        <fullName evidence="1">Periplasmic copper-binding protein NosD beta helix domain-containing protein</fullName>
    </recommendedName>
</protein>
<evidence type="ECO:0000313" key="2">
    <source>
        <dbReference type="EMBL" id="GAI87084.1"/>
    </source>
</evidence>
<organism evidence="2">
    <name type="scientific">marine sediment metagenome</name>
    <dbReference type="NCBI Taxonomy" id="412755"/>
    <lineage>
        <taxon>unclassified sequences</taxon>
        <taxon>metagenomes</taxon>
        <taxon>ecological metagenomes</taxon>
    </lineage>
</organism>
<evidence type="ECO:0000259" key="1">
    <source>
        <dbReference type="Pfam" id="PF05048"/>
    </source>
</evidence>
<sequence length="114" mass="12580">MNQSIDTTGTCIDFDGADNITFDCNYYNITGDLSGSDNGIYLPDTGDGSNYNTVKNCNVSKFYIAITLESSNYSTIQNLILYNNSNGMWTEGGPSNNIISNIWADNEYGIYIYS</sequence>
<dbReference type="SUPFAM" id="SSF51126">
    <property type="entry name" value="Pectin lyase-like"/>
    <property type="match status" value="1"/>
</dbReference>
<gene>
    <name evidence="2" type="ORF">S12H4_17824</name>
</gene>
<accession>X1U470</accession>
<dbReference type="InterPro" id="IPR012334">
    <property type="entry name" value="Pectin_lyas_fold"/>
</dbReference>
<dbReference type="AlphaFoldDB" id="X1U470"/>
<feature type="non-terminal residue" evidence="2">
    <location>
        <position position="114"/>
    </location>
</feature>